<keyword evidence="2" id="KW-1185">Reference proteome</keyword>
<proteinExistence type="predicted"/>
<protein>
    <submittedName>
        <fullName evidence="1">Uncharacterized protein</fullName>
    </submittedName>
</protein>
<evidence type="ECO:0000313" key="1">
    <source>
        <dbReference type="EMBL" id="KAF0329489.1"/>
    </source>
</evidence>
<evidence type="ECO:0000313" key="2">
    <source>
        <dbReference type="Proteomes" id="UP000434172"/>
    </source>
</evidence>
<accession>A0A8H3WLH3</accession>
<dbReference type="Proteomes" id="UP000434172">
    <property type="component" value="Unassembled WGS sequence"/>
</dbReference>
<gene>
    <name evidence="1" type="ORF">GQ607_003438</name>
</gene>
<dbReference type="OrthoDB" id="4805781at2759"/>
<dbReference type="EMBL" id="WOWK01000012">
    <property type="protein sequence ID" value="KAF0329489.1"/>
    <property type="molecule type" value="Genomic_DNA"/>
</dbReference>
<reference evidence="1 2" key="1">
    <citation type="submission" date="2019-12" db="EMBL/GenBank/DDBJ databases">
        <title>A genome sequence resource for the geographically widespread anthracnose pathogen Colletotrichum asianum.</title>
        <authorList>
            <person name="Meng Y."/>
        </authorList>
    </citation>
    <scope>NUCLEOTIDE SEQUENCE [LARGE SCALE GENOMIC DNA]</scope>
    <source>
        <strain evidence="1 2">ICMP 18580</strain>
    </source>
</reference>
<organism evidence="1 2">
    <name type="scientific">Colletotrichum asianum</name>
    <dbReference type="NCBI Taxonomy" id="702518"/>
    <lineage>
        <taxon>Eukaryota</taxon>
        <taxon>Fungi</taxon>
        <taxon>Dikarya</taxon>
        <taxon>Ascomycota</taxon>
        <taxon>Pezizomycotina</taxon>
        <taxon>Sordariomycetes</taxon>
        <taxon>Hypocreomycetidae</taxon>
        <taxon>Glomerellales</taxon>
        <taxon>Glomerellaceae</taxon>
        <taxon>Colletotrichum</taxon>
        <taxon>Colletotrichum gloeosporioides species complex</taxon>
    </lineage>
</organism>
<comment type="caution">
    <text evidence="1">The sequence shown here is derived from an EMBL/GenBank/DDBJ whole genome shotgun (WGS) entry which is preliminary data.</text>
</comment>
<dbReference type="AlphaFoldDB" id="A0A8H3WLH3"/>
<name>A0A8H3WLH3_9PEZI</name>
<sequence length="315" mass="36583">MLKNHIDYLACTTAEDPCASQEFVRKGIKNKYEDDEDGEYDKDEQGRRLVASYTHLTPGEQRLGDDLIRLLWDRNRLLQKLNNDSIELEQARELVWGLVFRDWNSNDKTPAPAKTPRTREYSRVKVLVGHLIYDTPPATARDERRAGAGVYTRPEIIAGSHTVEFPTFDLRGFRLPDGTDILYTPDYLSDVNKDRNQCVMNMDKAELKRQGRLNTRWVVYYLRHRLRLALSKQHNGRDTCDFACGLGTRNTDVDPRDQTQPILSRDQEDLTPIVKVELCSDYLKWWEDDTNELQAYRFGMGANHQYHGVCPSRSR</sequence>